<keyword evidence="8 12" id="KW-0472">Membrane</keyword>
<keyword evidence="10" id="KW-0325">Glycoprotein</keyword>
<dbReference type="Proteomes" id="UP000000305">
    <property type="component" value="Unassembled WGS sequence"/>
</dbReference>
<evidence type="ECO:0000256" key="9">
    <source>
        <dbReference type="ARBA" id="ARBA00023170"/>
    </source>
</evidence>
<dbReference type="EMBL" id="GL732530">
    <property type="protein sequence ID" value="EFX86424.1"/>
    <property type="molecule type" value="Genomic_DNA"/>
</dbReference>
<dbReference type="PROSITE" id="PS51450">
    <property type="entry name" value="LRR"/>
    <property type="match status" value="2"/>
</dbReference>
<evidence type="ECO:0000256" key="2">
    <source>
        <dbReference type="ARBA" id="ARBA00009634"/>
    </source>
</evidence>
<organism evidence="15 16">
    <name type="scientific">Daphnia pulex</name>
    <name type="common">Water flea</name>
    <dbReference type="NCBI Taxonomy" id="6669"/>
    <lineage>
        <taxon>Eukaryota</taxon>
        <taxon>Metazoa</taxon>
        <taxon>Ecdysozoa</taxon>
        <taxon>Arthropoda</taxon>
        <taxon>Crustacea</taxon>
        <taxon>Branchiopoda</taxon>
        <taxon>Diplostraca</taxon>
        <taxon>Cladocera</taxon>
        <taxon>Anomopoda</taxon>
        <taxon>Daphniidae</taxon>
        <taxon>Daphnia</taxon>
    </lineage>
</organism>
<dbReference type="Pfam" id="PF13855">
    <property type="entry name" value="LRR_8"/>
    <property type="match status" value="3"/>
</dbReference>
<evidence type="ECO:0000256" key="4">
    <source>
        <dbReference type="ARBA" id="ARBA00022692"/>
    </source>
</evidence>
<dbReference type="SUPFAM" id="SSF52058">
    <property type="entry name" value="L domain-like"/>
    <property type="match status" value="3"/>
</dbReference>
<dbReference type="PRINTS" id="PR00019">
    <property type="entry name" value="LEURICHRPT"/>
</dbReference>
<keyword evidence="5 13" id="KW-0732">Signal</keyword>
<dbReference type="STRING" id="6669.E9G2Y3"/>
<comment type="subcellular location">
    <subcellularLocation>
        <location evidence="1">Membrane</location>
        <topology evidence="1">Single-pass type I membrane protein</topology>
    </subcellularLocation>
</comment>
<accession>E9G2Y3</accession>
<evidence type="ECO:0000313" key="16">
    <source>
        <dbReference type="Proteomes" id="UP000000305"/>
    </source>
</evidence>
<evidence type="ECO:0000256" key="13">
    <source>
        <dbReference type="SAM" id="SignalP"/>
    </source>
</evidence>
<evidence type="ECO:0000256" key="3">
    <source>
        <dbReference type="ARBA" id="ARBA00022614"/>
    </source>
</evidence>
<evidence type="ECO:0000256" key="10">
    <source>
        <dbReference type="ARBA" id="ARBA00023180"/>
    </source>
</evidence>
<dbReference type="SMART" id="SM00082">
    <property type="entry name" value="LRRCT"/>
    <property type="match status" value="2"/>
</dbReference>
<dbReference type="Pfam" id="PF00560">
    <property type="entry name" value="LRR_1"/>
    <property type="match status" value="1"/>
</dbReference>
<dbReference type="InterPro" id="IPR000157">
    <property type="entry name" value="TIR_dom"/>
</dbReference>
<comment type="similarity">
    <text evidence="2">Belongs to the Toll-like receptor family.</text>
</comment>
<evidence type="ECO:0000259" key="14">
    <source>
        <dbReference type="PROSITE" id="PS50104"/>
    </source>
</evidence>
<evidence type="ECO:0000256" key="6">
    <source>
        <dbReference type="ARBA" id="ARBA00022737"/>
    </source>
</evidence>
<dbReference type="SMART" id="SM00369">
    <property type="entry name" value="LRR_TYP"/>
    <property type="match status" value="15"/>
</dbReference>
<dbReference type="OMA" id="QWENLTR"/>
<dbReference type="SMART" id="SM00255">
    <property type="entry name" value="TIR"/>
    <property type="match status" value="1"/>
</dbReference>
<keyword evidence="9" id="KW-0675">Receptor</keyword>
<dbReference type="PANTHER" id="PTHR24365">
    <property type="entry name" value="TOLL-LIKE RECEPTOR"/>
    <property type="match status" value="1"/>
</dbReference>
<dbReference type="InterPro" id="IPR000483">
    <property type="entry name" value="Cys-rich_flank_reg_C"/>
</dbReference>
<dbReference type="FunFam" id="3.80.10.10:FF:000768">
    <property type="entry name" value="Toll-like protein"/>
    <property type="match status" value="1"/>
</dbReference>
<feature type="chain" id="PRO_5003236604" description="TIR domain-containing protein" evidence="13">
    <location>
        <begin position="25"/>
        <end position="1093"/>
    </location>
</feature>
<evidence type="ECO:0000256" key="1">
    <source>
        <dbReference type="ARBA" id="ARBA00004479"/>
    </source>
</evidence>
<dbReference type="Gene3D" id="3.80.10.10">
    <property type="entry name" value="Ribonuclease Inhibitor"/>
    <property type="match status" value="4"/>
</dbReference>
<dbReference type="HOGENOM" id="CLU_009970_0_0_1"/>
<dbReference type="InParanoid" id="E9G2Y3"/>
<keyword evidence="4 12" id="KW-0812">Transmembrane</keyword>
<dbReference type="PRINTS" id="PR01537">
    <property type="entry name" value="INTRLKN1R1F"/>
</dbReference>
<gene>
    <name evidence="15" type="ORF">DAPPUDRAFT_97929</name>
</gene>
<keyword evidence="16" id="KW-1185">Reference proteome</keyword>
<dbReference type="AlphaFoldDB" id="E9G2Y3"/>
<dbReference type="Pfam" id="PF01582">
    <property type="entry name" value="TIR"/>
    <property type="match status" value="1"/>
</dbReference>
<keyword evidence="6" id="KW-0677">Repeat</keyword>
<proteinExistence type="inferred from homology"/>
<protein>
    <recommendedName>
        <fullName evidence="14">TIR domain-containing protein</fullName>
    </recommendedName>
</protein>
<dbReference type="FunFam" id="3.40.50.10140:FF:000020">
    <property type="entry name" value="Blast:Protein toll"/>
    <property type="match status" value="1"/>
</dbReference>
<keyword evidence="3" id="KW-0433">Leucine-rich repeat</keyword>
<dbReference type="KEGG" id="dpx:DAPPUDRAFT_97929"/>
<dbReference type="Gene3D" id="3.40.50.10140">
    <property type="entry name" value="Toll/interleukin-1 receptor homology (TIR) domain"/>
    <property type="match status" value="1"/>
</dbReference>
<dbReference type="GO" id="GO:0038023">
    <property type="term" value="F:signaling receptor activity"/>
    <property type="evidence" value="ECO:0000318"/>
    <property type="project" value="GO_Central"/>
</dbReference>
<dbReference type="eggNOG" id="KOG4641">
    <property type="taxonomic scope" value="Eukaryota"/>
</dbReference>
<dbReference type="GO" id="GO:0005886">
    <property type="term" value="C:plasma membrane"/>
    <property type="evidence" value="ECO:0000318"/>
    <property type="project" value="GO_Central"/>
</dbReference>
<dbReference type="SUPFAM" id="SSF52200">
    <property type="entry name" value="Toll/Interleukin receptor TIR domain"/>
    <property type="match status" value="1"/>
</dbReference>
<reference evidence="15 16" key="1">
    <citation type="journal article" date="2011" name="Science">
        <title>The ecoresponsive genome of Daphnia pulex.</title>
        <authorList>
            <person name="Colbourne J.K."/>
            <person name="Pfrender M.E."/>
            <person name="Gilbert D."/>
            <person name="Thomas W.K."/>
            <person name="Tucker A."/>
            <person name="Oakley T.H."/>
            <person name="Tokishita S."/>
            <person name="Aerts A."/>
            <person name="Arnold G.J."/>
            <person name="Basu M.K."/>
            <person name="Bauer D.J."/>
            <person name="Caceres C.E."/>
            <person name="Carmel L."/>
            <person name="Casola C."/>
            <person name="Choi J.H."/>
            <person name="Detter J.C."/>
            <person name="Dong Q."/>
            <person name="Dusheyko S."/>
            <person name="Eads B.D."/>
            <person name="Frohlich T."/>
            <person name="Geiler-Samerotte K.A."/>
            <person name="Gerlach D."/>
            <person name="Hatcher P."/>
            <person name="Jogdeo S."/>
            <person name="Krijgsveld J."/>
            <person name="Kriventseva E.V."/>
            <person name="Kultz D."/>
            <person name="Laforsch C."/>
            <person name="Lindquist E."/>
            <person name="Lopez J."/>
            <person name="Manak J.R."/>
            <person name="Muller J."/>
            <person name="Pangilinan J."/>
            <person name="Patwardhan R.P."/>
            <person name="Pitluck S."/>
            <person name="Pritham E.J."/>
            <person name="Rechtsteiner A."/>
            <person name="Rho M."/>
            <person name="Rogozin I.B."/>
            <person name="Sakarya O."/>
            <person name="Salamov A."/>
            <person name="Schaack S."/>
            <person name="Shapiro H."/>
            <person name="Shiga Y."/>
            <person name="Skalitzky C."/>
            <person name="Smith Z."/>
            <person name="Souvorov A."/>
            <person name="Sung W."/>
            <person name="Tang Z."/>
            <person name="Tsuchiya D."/>
            <person name="Tu H."/>
            <person name="Vos H."/>
            <person name="Wang M."/>
            <person name="Wolf Y.I."/>
            <person name="Yamagata H."/>
            <person name="Yamada T."/>
            <person name="Ye Y."/>
            <person name="Shaw J.R."/>
            <person name="Andrews J."/>
            <person name="Crease T.J."/>
            <person name="Tang H."/>
            <person name="Lucas S.M."/>
            <person name="Robertson H.M."/>
            <person name="Bork P."/>
            <person name="Koonin E.V."/>
            <person name="Zdobnov E.M."/>
            <person name="Grigoriev I.V."/>
            <person name="Lynch M."/>
            <person name="Boore J.L."/>
        </authorList>
    </citation>
    <scope>NUCLEOTIDE SEQUENCE [LARGE SCALE GENOMIC DNA]</scope>
</reference>
<feature type="domain" description="TIR" evidence="14">
    <location>
        <begin position="878"/>
        <end position="1017"/>
    </location>
</feature>
<dbReference type="FunFam" id="3.80.10.10:FF:002007">
    <property type="entry name" value="Toll-like protein"/>
    <property type="match status" value="1"/>
</dbReference>
<evidence type="ECO:0000256" key="7">
    <source>
        <dbReference type="ARBA" id="ARBA00022989"/>
    </source>
</evidence>
<feature type="transmembrane region" description="Helical" evidence="12">
    <location>
        <begin position="826"/>
        <end position="846"/>
    </location>
</feature>
<dbReference type="InterPro" id="IPR032675">
    <property type="entry name" value="LRR_dom_sf"/>
</dbReference>
<dbReference type="InterPro" id="IPR035897">
    <property type="entry name" value="Toll_tir_struct_dom_sf"/>
</dbReference>
<dbReference type="InterPro" id="IPR001611">
    <property type="entry name" value="Leu-rich_rpt"/>
</dbReference>
<evidence type="ECO:0000256" key="12">
    <source>
        <dbReference type="SAM" id="Phobius"/>
    </source>
</evidence>
<dbReference type="PROSITE" id="PS50104">
    <property type="entry name" value="TIR"/>
    <property type="match status" value="1"/>
</dbReference>
<dbReference type="GO" id="GO:0045087">
    <property type="term" value="P:innate immune response"/>
    <property type="evidence" value="ECO:0000318"/>
    <property type="project" value="GO_Central"/>
</dbReference>
<dbReference type="OrthoDB" id="1421090at2759"/>
<feature type="compositionally biased region" description="Polar residues" evidence="11">
    <location>
        <begin position="1020"/>
        <end position="1031"/>
    </location>
</feature>
<sequence length="1093" mass="125340">MPYHFAVLCCVLFQILVFIQELSATTTEPLTYWKCLQNENPDCHCFPVNSKNLDDFKFQCSVGEDGISGNFRRQAKDVNLFEINCPCRNEANPFTESVYANVKEYPTSNFTILEFKLDYCPLPQENLSTLFAKQMNPHIIQRITLRSCSPIRSLHRNSFRNMTKLKKIELKDNQLEYLPDDVFDDQFNLVQLLLEGNKLEKISGKIFKNIPLLNILQLSSNKIKKFEIGALSNLPNLAQLQLRKNHLDTLPSDVLQSLANLTTLDLSFNNLTSLDKDAFQFNTDLMELHLQSNSLQVLPEGVFRNNKMLTTLFLQSNPKLSAVHRGVFENLASLTVLDLSQCSFNQSSFDQYTFSNLSQLNTLKLSGNKLNGLPAGWFNGLTNLTHLDLSLNSISTIEDNAFSSLRLLSTLSLNGNHLVRIEANAFQDIGALKSLYLQENQIEVIQAEAMRHLKELTTINLARNRLKFDQGLTLNGGWKQSPLRYNLKLEKIDLSRNQIADLYSDWSSMKSLSLLNLAHNQMTSLDFKELSNLSPQNNLFLDLRNNQIAHVDFELAKSIDGQSIDGKAPIKEKTVDLDKNPLVCDCNAYFMAQYIDQSNPGVRHSWKINPTKLTCEQPASLAGLALSKVNPSQFLCNRTNEKFWPCEWYVRPVDRTLLFDCQHKNLNEIPTRLPRHEDYQIQMNLSSNSISIGQIHPNSSDCYPDVTWLDLSHNGMDESSMSDPQHWAQNLHLRFPKLNRLDLTHNNFNSIPNGVVDSWNAMHNLTYNLNGNPWKCDCTNLALLNFIYGSWKRLEDFNQMKCDNGQKISELSVEILCPSVNAAVKYYTIPLPILALLIVCVGIIVYRNRRVIRAWLYNRQLCLWWVVKEEEEEENDERIYDAFISFSHHDEIFVNEVLVPQLERPPIGLPHYQLCIHYRDWLAGEWIADQIVRSVATSKRTIVVLTENFLDSLWGKLEFRTAYKQVLTDKRMRLIIIVKGELPPFDKMDQELQTYLSLNTYLKYDDPFFMDRLRYALPHNTSTNEPSSRKSQAIKDQANRVNSKPDLHLPLPSLADGGNLKLHVQLPPNIIEMCETPISSTSSTVPFFPNSPQ</sequence>
<feature type="signal peptide" evidence="13">
    <location>
        <begin position="1"/>
        <end position="24"/>
    </location>
</feature>
<feature type="region of interest" description="Disordered" evidence="11">
    <location>
        <begin position="1020"/>
        <end position="1049"/>
    </location>
</feature>
<dbReference type="FunFam" id="3.80.10.10:FF:001164">
    <property type="entry name" value="GH01279p"/>
    <property type="match status" value="1"/>
</dbReference>
<dbReference type="InterPro" id="IPR003591">
    <property type="entry name" value="Leu-rich_rpt_typical-subtyp"/>
</dbReference>
<evidence type="ECO:0000256" key="8">
    <source>
        <dbReference type="ARBA" id="ARBA00023136"/>
    </source>
</evidence>
<evidence type="ECO:0000256" key="11">
    <source>
        <dbReference type="SAM" id="MobiDB-lite"/>
    </source>
</evidence>
<dbReference type="SMART" id="SM00365">
    <property type="entry name" value="LRR_SD22"/>
    <property type="match status" value="4"/>
</dbReference>
<evidence type="ECO:0000256" key="5">
    <source>
        <dbReference type="ARBA" id="ARBA00022729"/>
    </source>
</evidence>
<dbReference type="PANTHER" id="PTHR24365:SF541">
    <property type="entry name" value="PROTEIN TOLL-RELATED"/>
    <property type="match status" value="1"/>
</dbReference>
<keyword evidence="7 12" id="KW-1133">Transmembrane helix</keyword>
<dbReference type="GO" id="GO:0007165">
    <property type="term" value="P:signal transduction"/>
    <property type="evidence" value="ECO:0000318"/>
    <property type="project" value="GO_Central"/>
</dbReference>
<evidence type="ECO:0000313" key="15">
    <source>
        <dbReference type="EMBL" id="EFX86424.1"/>
    </source>
</evidence>
<name>E9G2Y3_DAPPU</name>